<dbReference type="Proteomes" id="UP000287224">
    <property type="component" value="Unassembled WGS sequence"/>
</dbReference>
<sequence>MSPLLLGALSIFIILFVFLAIGNKKDTISWLIVLLGVVAIVLILLHFNDLNHLAVIWRSKFPFWDVSIAQK</sequence>
<keyword evidence="3" id="KW-1185">Reference proteome</keyword>
<evidence type="ECO:0000313" key="3">
    <source>
        <dbReference type="Proteomes" id="UP000287224"/>
    </source>
</evidence>
<protein>
    <submittedName>
        <fullName evidence="2">Uncharacterized protein</fullName>
    </submittedName>
</protein>
<name>A0A401ZD13_9CHLR</name>
<keyword evidence="1" id="KW-0812">Transmembrane</keyword>
<proteinExistence type="predicted"/>
<accession>A0A401ZD13</accession>
<comment type="caution">
    <text evidence="2">The sequence shown here is derived from an EMBL/GenBank/DDBJ whole genome shotgun (WGS) entry which is preliminary data.</text>
</comment>
<dbReference type="AlphaFoldDB" id="A0A401ZD13"/>
<reference evidence="3" key="1">
    <citation type="submission" date="2018-12" db="EMBL/GenBank/DDBJ databases">
        <title>Tengunoibacter tsumagoiensis gen. nov., sp. nov., Dictyobacter kobayashii sp. nov., D. alpinus sp. nov., and D. joshuensis sp. nov. and description of Dictyobacteraceae fam. nov. within the order Ktedonobacterales isolated from Tengu-no-mugimeshi.</title>
        <authorList>
            <person name="Wang C.M."/>
            <person name="Zheng Y."/>
            <person name="Sakai Y."/>
            <person name="Toyoda A."/>
            <person name="Minakuchi Y."/>
            <person name="Abe K."/>
            <person name="Yokota A."/>
            <person name="Yabe S."/>
        </authorList>
    </citation>
    <scope>NUCLEOTIDE SEQUENCE [LARGE SCALE GENOMIC DNA]</scope>
    <source>
        <strain evidence="3">S-27</strain>
    </source>
</reference>
<gene>
    <name evidence="2" type="ORF">KDAU_21100</name>
</gene>
<evidence type="ECO:0000313" key="2">
    <source>
        <dbReference type="EMBL" id="GCE04781.1"/>
    </source>
</evidence>
<dbReference type="EMBL" id="BIFQ01000001">
    <property type="protein sequence ID" value="GCE04781.1"/>
    <property type="molecule type" value="Genomic_DNA"/>
</dbReference>
<keyword evidence="1" id="KW-0472">Membrane</keyword>
<feature type="transmembrane region" description="Helical" evidence="1">
    <location>
        <begin position="30"/>
        <end position="48"/>
    </location>
</feature>
<evidence type="ECO:0000256" key="1">
    <source>
        <dbReference type="SAM" id="Phobius"/>
    </source>
</evidence>
<organism evidence="2 3">
    <name type="scientific">Dictyobacter aurantiacus</name>
    <dbReference type="NCBI Taxonomy" id="1936993"/>
    <lineage>
        <taxon>Bacteria</taxon>
        <taxon>Bacillati</taxon>
        <taxon>Chloroflexota</taxon>
        <taxon>Ktedonobacteria</taxon>
        <taxon>Ktedonobacterales</taxon>
        <taxon>Dictyobacteraceae</taxon>
        <taxon>Dictyobacter</taxon>
    </lineage>
</organism>
<keyword evidence="1" id="KW-1133">Transmembrane helix</keyword>